<proteinExistence type="predicted"/>
<comment type="caution">
    <text evidence="2">The sequence shown here is derived from an EMBL/GenBank/DDBJ whole genome shotgun (WGS) entry which is preliminary data.</text>
</comment>
<dbReference type="EMBL" id="JAPEUV010000004">
    <property type="protein sequence ID" value="KAJ4343070.1"/>
    <property type="molecule type" value="Genomic_DNA"/>
</dbReference>
<organism evidence="2 3">
    <name type="scientific">Didymella glomerata</name>
    <dbReference type="NCBI Taxonomy" id="749621"/>
    <lineage>
        <taxon>Eukaryota</taxon>
        <taxon>Fungi</taxon>
        <taxon>Dikarya</taxon>
        <taxon>Ascomycota</taxon>
        <taxon>Pezizomycotina</taxon>
        <taxon>Dothideomycetes</taxon>
        <taxon>Pleosporomycetidae</taxon>
        <taxon>Pleosporales</taxon>
        <taxon>Pleosporineae</taxon>
        <taxon>Didymellaceae</taxon>
        <taxon>Didymella</taxon>
    </lineage>
</organism>
<dbReference type="OrthoDB" id="5403747at2759"/>
<name>A0A9W8X7M5_9PLEO</name>
<dbReference type="AlphaFoldDB" id="A0A9W8X7M5"/>
<protein>
    <submittedName>
        <fullName evidence="2">Uncharacterized protein</fullName>
    </submittedName>
</protein>
<evidence type="ECO:0000313" key="3">
    <source>
        <dbReference type="Proteomes" id="UP001140562"/>
    </source>
</evidence>
<sequence>MSDSAKSPAPASATAATTANFTERELQLLGWAMQSLKSGPPEIDNDKLANFAGMTNPRSAGNAWNALKKKLMAPPDPNAPPTPKRGGGRKKKEADSEDGEGTPKKTPRKRTAKEPEDGDASPKKKGRPAKATTKAKQEPEEDDCKSLSAFKPS</sequence>
<keyword evidence="3" id="KW-1185">Reference proteome</keyword>
<accession>A0A9W8X7M5</accession>
<gene>
    <name evidence="2" type="ORF">N0V87_000790</name>
</gene>
<dbReference type="Proteomes" id="UP001140562">
    <property type="component" value="Unassembled WGS sequence"/>
</dbReference>
<feature type="region of interest" description="Disordered" evidence="1">
    <location>
        <begin position="32"/>
        <end position="153"/>
    </location>
</feature>
<evidence type="ECO:0000256" key="1">
    <source>
        <dbReference type="SAM" id="MobiDB-lite"/>
    </source>
</evidence>
<reference evidence="2" key="1">
    <citation type="submission" date="2022-10" db="EMBL/GenBank/DDBJ databases">
        <title>Tapping the CABI collections for fungal endophytes: first genome assemblies for Collariella, Neodidymelliopsis, Ascochyta clinopodiicola, Didymella pomorum, Didymosphaeria variabile, Neocosmospora piperis and Neocucurbitaria cava.</title>
        <authorList>
            <person name="Hill R."/>
        </authorList>
    </citation>
    <scope>NUCLEOTIDE SEQUENCE</scope>
    <source>
        <strain evidence="2">IMI 360193</strain>
    </source>
</reference>
<feature type="compositionally biased region" description="Pro residues" evidence="1">
    <location>
        <begin position="74"/>
        <end position="83"/>
    </location>
</feature>
<evidence type="ECO:0000313" key="2">
    <source>
        <dbReference type="EMBL" id="KAJ4343070.1"/>
    </source>
</evidence>